<dbReference type="PANTHER" id="PTHR37305">
    <property type="entry name" value="INTEGRAL MEMBRANE PROTEIN-RELATED"/>
    <property type="match status" value="1"/>
</dbReference>
<feature type="transmembrane region" description="Helical" evidence="1">
    <location>
        <begin position="255"/>
        <end position="274"/>
    </location>
</feature>
<dbReference type="InterPro" id="IPR025699">
    <property type="entry name" value="ABC2_memb-like"/>
</dbReference>
<feature type="transmembrane region" description="Helical" evidence="1">
    <location>
        <begin position="187"/>
        <end position="205"/>
    </location>
</feature>
<keyword evidence="1" id="KW-0812">Transmembrane</keyword>
<gene>
    <name evidence="2" type="ORF">B1B_15400</name>
</gene>
<comment type="caution">
    <text evidence="2">The sequence shown here is derived from an EMBL/GenBank/DDBJ whole genome shotgun (WGS) entry which is preliminary data.</text>
</comment>
<reference evidence="2" key="2">
    <citation type="journal article" date="2014" name="ISME J.">
        <title>Microbial stratification in low pH oxic and suboxic macroscopic growths along an acid mine drainage.</title>
        <authorList>
            <person name="Mendez-Garcia C."/>
            <person name="Mesa V."/>
            <person name="Sprenger R.R."/>
            <person name="Richter M."/>
            <person name="Diez M.S."/>
            <person name="Solano J."/>
            <person name="Bargiela R."/>
            <person name="Golyshina O.V."/>
            <person name="Manteca A."/>
            <person name="Ramos J.L."/>
            <person name="Gallego J.R."/>
            <person name="Llorente I."/>
            <person name="Martins Dos Santos V.A."/>
            <person name="Jensen O.N."/>
            <person name="Pelaez A.I."/>
            <person name="Sanchez J."/>
            <person name="Ferrer M."/>
        </authorList>
    </citation>
    <scope>NUCLEOTIDE SEQUENCE</scope>
</reference>
<dbReference type="Pfam" id="PF13346">
    <property type="entry name" value="ABC2_membrane_5"/>
    <property type="match status" value="1"/>
</dbReference>
<organism evidence="2">
    <name type="scientific">mine drainage metagenome</name>
    <dbReference type="NCBI Taxonomy" id="410659"/>
    <lineage>
        <taxon>unclassified sequences</taxon>
        <taxon>metagenomes</taxon>
        <taxon>ecological metagenomes</taxon>
    </lineage>
</organism>
<proteinExistence type="predicted"/>
<sequence length="281" mass="30545">MPVRRRPVSNFEQWRIVTVHQLEHYLRTYRFYGLLSFVVLISALTLVFELDAGIAAVRVDQLFRSSEYLSNYLANTGLFVVLAAAFFGGDSLSVDFSNGAGYYMLVLPIRRPVLLAGRYAAATIVSLVVVGVYYVFGTVGAMYFFGTSDIPWGHLAGSFGLVFVFALAAISVAFCISAFVRSPSAGVLVTVLALYVGFATLQATIELAGFEPWFSLSYAGGAMAAILDTDSVHLQTVPLGEDQYYTIWSATVGEGLAIMAAYAAVFLPLSVYLYQRKESTG</sequence>
<keyword evidence="1" id="KW-0472">Membrane</keyword>
<evidence type="ECO:0000256" key="1">
    <source>
        <dbReference type="SAM" id="Phobius"/>
    </source>
</evidence>
<dbReference type="PANTHER" id="PTHR37305:SF1">
    <property type="entry name" value="MEMBRANE PROTEIN"/>
    <property type="match status" value="1"/>
</dbReference>
<feature type="transmembrane region" description="Helical" evidence="1">
    <location>
        <begin position="119"/>
        <end position="145"/>
    </location>
</feature>
<reference evidence="2" key="1">
    <citation type="submission" date="2013-08" db="EMBL/GenBank/DDBJ databases">
        <authorList>
            <person name="Mendez C."/>
            <person name="Richter M."/>
            <person name="Ferrer M."/>
            <person name="Sanchez J."/>
        </authorList>
    </citation>
    <scope>NUCLEOTIDE SEQUENCE</scope>
</reference>
<feature type="transmembrane region" description="Helical" evidence="1">
    <location>
        <begin position="157"/>
        <end position="180"/>
    </location>
</feature>
<dbReference type="EMBL" id="AUZY01010247">
    <property type="protein sequence ID" value="EQD39353.1"/>
    <property type="molecule type" value="Genomic_DNA"/>
</dbReference>
<dbReference type="AlphaFoldDB" id="T0Z277"/>
<name>T0Z277_9ZZZZ</name>
<keyword evidence="1" id="KW-1133">Transmembrane helix</keyword>
<accession>T0Z277</accession>
<protein>
    <submittedName>
        <fullName evidence="2">Multi drug ABC transporter permease protein</fullName>
    </submittedName>
</protein>
<evidence type="ECO:0000313" key="2">
    <source>
        <dbReference type="EMBL" id="EQD39353.1"/>
    </source>
</evidence>
<feature type="transmembrane region" description="Helical" evidence="1">
    <location>
        <begin position="31"/>
        <end position="48"/>
    </location>
</feature>
<feature type="transmembrane region" description="Helical" evidence="1">
    <location>
        <begin position="68"/>
        <end position="87"/>
    </location>
</feature>